<dbReference type="SMART" id="SM00267">
    <property type="entry name" value="GGDEF"/>
    <property type="match status" value="1"/>
</dbReference>
<evidence type="ECO:0000259" key="4">
    <source>
        <dbReference type="PROSITE" id="PS50887"/>
    </source>
</evidence>
<dbReference type="CDD" id="cd01948">
    <property type="entry name" value="EAL"/>
    <property type="match status" value="1"/>
</dbReference>
<reference evidence="5 6" key="1">
    <citation type="submission" date="2018-02" db="EMBL/GenBank/DDBJ databases">
        <title>Reclassifiation of [Polyangium] brachysporum DSM 7029 as Guopingzhaonella breviflexa gen. nov., sp. nov., a member of the family Comamonadaceae.</title>
        <authorList>
            <person name="Tang B."/>
        </authorList>
    </citation>
    <scope>NUCLEOTIDE SEQUENCE [LARGE SCALE GENOMIC DNA]</scope>
    <source>
        <strain evidence="5 6">BCRC 80649</strain>
    </source>
</reference>
<dbReference type="PROSITE" id="PS50113">
    <property type="entry name" value="PAC"/>
    <property type="match status" value="1"/>
</dbReference>
<evidence type="ECO:0000259" key="2">
    <source>
        <dbReference type="PROSITE" id="PS50113"/>
    </source>
</evidence>
<dbReference type="EMBL" id="PSNX01000002">
    <property type="protein sequence ID" value="PPE67901.1"/>
    <property type="molecule type" value="Genomic_DNA"/>
</dbReference>
<dbReference type="Pfam" id="PF00563">
    <property type="entry name" value="EAL"/>
    <property type="match status" value="1"/>
</dbReference>
<dbReference type="Pfam" id="PF00990">
    <property type="entry name" value="GGDEF"/>
    <property type="match status" value="1"/>
</dbReference>
<dbReference type="GO" id="GO:0003824">
    <property type="term" value="F:catalytic activity"/>
    <property type="evidence" value="ECO:0007669"/>
    <property type="project" value="UniProtKB-ARBA"/>
</dbReference>
<evidence type="ECO:0000259" key="1">
    <source>
        <dbReference type="PROSITE" id="PS50112"/>
    </source>
</evidence>
<name>A0A2S5SYT1_9BURK</name>
<dbReference type="Pfam" id="PF08448">
    <property type="entry name" value="PAS_4"/>
    <property type="match status" value="1"/>
</dbReference>
<dbReference type="InterPro" id="IPR035919">
    <property type="entry name" value="EAL_sf"/>
</dbReference>
<dbReference type="SMART" id="SM00091">
    <property type="entry name" value="PAS"/>
    <property type="match status" value="3"/>
</dbReference>
<dbReference type="NCBIfam" id="TIGR00254">
    <property type="entry name" value="GGDEF"/>
    <property type="match status" value="1"/>
</dbReference>
<dbReference type="PANTHER" id="PTHR44757">
    <property type="entry name" value="DIGUANYLATE CYCLASE DGCP"/>
    <property type="match status" value="1"/>
</dbReference>
<keyword evidence="6" id="KW-1185">Reference proteome</keyword>
<dbReference type="InterPro" id="IPR043128">
    <property type="entry name" value="Rev_trsase/Diguanyl_cyclase"/>
</dbReference>
<evidence type="ECO:0000259" key="3">
    <source>
        <dbReference type="PROSITE" id="PS50883"/>
    </source>
</evidence>
<dbReference type="OrthoDB" id="9813903at2"/>
<evidence type="ECO:0000313" key="6">
    <source>
        <dbReference type="Proteomes" id="UP000238605"/>
    </source>
</evidence>
<dbReference type="InterPro" id="IPR029787">
    <property type="entry name" value="Nucleotide_cyclase"/>
</dbReference>
<comment type="caution">
    <text evidence="5">The sequence shown here is derived from an EMBL/GenBank/DDBJ whole genome shotgun (WGS) entry which is preliminary data.</text>
</comment>
<proteinExistence type="predicted"/>
<dbReference type="SUPFAM" id="SSF55073">
    <property type="entry name" value="Nucleotide cyclase"/>
    <property type="match status" value="1"/>
</dbReference>
<feature type="domain" description="PAC" evidence="2">
    <location>
        <begin position="189"/>
        <end position="241"/>
    </location>
</feature>
<dbReference type="PROSITE" id="PS50883">
    <property type="entry name" value="EAL"/>
    <property type="match status" value="1"/>
</dbReference>
<dbReference type="PROSITE" id="PS50112">
    <property type="entry name" value="PAS"/>
    <property type="match status" value="2"/>
</dbReference>
<feature type="domain" description="PAS" evidence="1">
    <location>
        <begin position="242"/>
        <end position="311"/>
    </location>
</feature>
<protein>
    <submittedName>
        <fullName evidence="5">GGDEF domain-containing protein</fullName>
    </submittedName>
</protein>
<dbReference type="FunFam" id="3.30.70.270:FF:000001">
    <property type="entry name" value="Diguanylate cyclase domain protein"/>
    <property type="match status" value="1"/>
</dbReference>
<dbReference type="Gene3D" id="3.30.70.270">
    <property type="match status" value="1"/>
</dbReference>
<feature type="domain" description="GGDEF" evidence="4">
    <location>
        <begin position="392"/>
        <end position="525"/>
    </location>
</feature>
<feature type="domain" description="EAL" evidence="3">
    <location>
        <begin position="534"/>
        <end position="788"/>
    </location>
</feature>
<dbReference type="InterPro" id="IPR001610">
    <property type="entry name" value="PAC"/>
</dbReference>
<feature type="domain" description="PAS" evidence="1">
    <location>
        <begin position="115"/>
        <end position="186"/>
    </location>
</feature>
<dbReference type="CDD" id="cd01949">
    <property type="entry name" value="GGDEF"/>
    <property type="match status" value="1"/>
</dbReference>
<dbReference type="Gene3D" id="3.30.450.20">
    <property type="entry name" value="PAS domain"/>
    <property type="match status" value="3"/>
</dbReference>
<dbReference type="InterPro" id="IPR000700">
    <property type="entry name" value="PAS-assoc_C"/>
</dbReference>
<dbReference type="Proteomes" id="UP000238605">
    <property type="component" value="Unassembled WGS sequence"/>
</dbReference>
<dbReference type="PANTHER" id="PTHR44757:SF2">
    <property type="entry name" value="BIOFILM ARCHITECTURE MAINTENANCE PROTEIN MBAA"/>
    <property type="match status" value="1"/>
</dbReference>
<dbReference type="PROSITE" id="PS50887">
    <property type="entry name" value="GGDEF"/>
    <property type="match status" value="1"/>
</dbReference>
<accession>A0A2S5SYT1</accession>
<dbReference type="InterPro" id="IPR052155">
    <property type="entry name" value="Biofilm_reg_signaling"/>
</dbReference>
<dbReference type="InterPro" id="IPR013656">
    <property type="entry name" value="PAS_4"/>
</dbReference>
<dbReference type="SUPFAM" id="SSF55785">
    <property type="entry name" value="PYP-like sensor domain (PAS domain)"/>
    <property type="match status" value="3"/>
</dbReference>
<organism evidence="5 6">
    <name type="scientific">Caldimonas caldifontis</name>
    <dbReference type="NCBI Taxonomy" id="1452508"/>
    <lineage>
        <taxon>Bacteria</taxon>
        <taxon>Pseudomonadati</taxon>
        <taxon>Pseudomonadota</taxon>
        <taxon>Betaproteobacteria</taxon>
        <taxon>Burkholderiales</taxon>
        <taxon>Sphaerotilaceae</taxon>
        <taxon>Caldimonas</taxon>
    </lineage>
</organism>
<dbReference type="SUPFAM" id="SSF141868">
    <property type="entry name" value="EAL domain-like"/>
    <property type="match status" value="1"/>
</dbReference>
<gene>
    <name evidence="5" type="ORF">C1704_02775</name>
</gene>
<dbReference type="Gene3D" id="3.20.20.450">
    <property type="entry name" value="EAL domain"/>
    <property type="match status" value="1"/>
</dbReference>
<dbReference type="SMART" id="SM00052">
    <property type="entry name" value="EAL"/>
    <property type="match status" value="1"/>
</dbReference>
<evidence type="ECO:0000313" key="5">
    <source>
        <dbReference type="EMBL" id="PPE67901.1"/>
    </source>
</evidence>
<dbReference type="InterPro" id="IPR000160">
    <property type="entry name" value="GGDEF_dom"/>
</dbReference>
<dbReference type="SMART" id="SM00086">
    <property type="entry name" value="PAC"/>
    <property type="match status" value="3"/>
</dbReference>
<dbReference type="InterPro" id="IPR035965">
    <property type="entry name" value="PAS-like_dom_sf"/>
</dbReference>
<sequence length="793" mass="88919">MVDASVLWQRIPGMVLVLTPEGQGLFISQDYAEATGTALDPARGSGWDATLEPASREALHTALAGQRSFSHQLTLRRRDGQDLWVDCVAHWDPVAQHYVCLLHDVSALMHSARTQAEQLRLLADNVPSALAYYDAENFRCIFANRTYAQGFGWDEQSIIGRTFAEVIGEQAAREIQPHVEAMLREHRTISYERRVVRPDGSAQWIKVNLMPHLDAAGNALAALVLITDVTQQRQSEQALRESEERMARFMQASAEGVVFHRNGIIEDVNQPICELTGRSRDELIGRYALDFVPPEYHPKVLALLAAAQDATYESELIHRDGQRIPVEFIGRSMMRNGERLRMSIVRDIRDRQAAQARIHHLAHHDALTGLPNRMSFMEHLDQRMALARRTGESLALLFVDLDDFKRVNDSLGHLAGDKLLQTVAQRITDSLRASDRVARFGGDEFMVLLGGVQQRGDVEDVARKLLDAIQRPVEVDARWLSVTPSIGIALFPTQAQSPGELIMNADSAMYQAKGHGRATYHFFDPALASAAYEALELESQLSQALAESQFRLHFQPQVRAIDGALSSVEALIRWQHPDGRLLMPGDFLAVAEEQRLMLPIGHWVVREALKTARRWRAEGLTDVRISVNLSAVQFQASGFVEGIEQLLTEEEARGDWLEFELSERLLMNDVPQVKRRLSRLKALGSTIVVDDFGTGYFSLRYLRELPVDKVKIDRSFVKDLPVAVDSAAIARAIIQMAHNLGHAVVAEGVETSAQRNFLAAHGCEELQGEVITLPLPRDAFEDWLLRQRHAPRH</sequence>
<dbReference type="NCBIfam" id="TIGR00229">
    <property type="entry name" value="sensory_box"/>
    <property type="match status" value="2"/>
</dbReference>
<dbReference type="InterPro" id="IPR001633">
    <property type="entry name" value="EAL_dom"/>
</dbReference>
<dbReference type="InterPro" id="IPR000014">
    <property type="entry name" value="PAS"/>
</dbReference>
<dbReference type="AlphaFoldDB" id="A0A2S5SYT1"/>
<dbReference type="Pfam" id="PF13426">
    <property type="entry name" value="PAS_9"/>
    <property type="match status" value="2"/>
</dbReference>
<dbReference type="CDD" id="cd00130">
    <property type="entry name" value="PAS"/>
    <property type="match status" value="3"/>
</dbReference>